<gene>
    <name evidence="3" type="ORF">H4W81_000231</name>
</gene>
<keyword evidence="4" id="KW-1185">Reference proteome</keyword>
<feature type="chain" id="PRO_5046108764" description="Bulb-type lectin domain-containing protein" evidence="1">
    <location>
        <begin position="25"/>
        <end position="249"/>
    </location>
</feature>
<dbReference type="PROSITE" id="PS50927">
    <property type="entry name" value="BULB_LECTIN"/>
    <property type="match status" value="2"/>
</dbReference>
<evidence type="ECO:0000259" key="2">
    <source>
        <dbReference type="PROSITE" id="PS50927"/>
    </source>
</evidence>
<feature type="domain" description="Bulb-type lectin" evidence="2">
    <location>
        <begin position="31"/>
        <end position="139"/>
    </location>
</feature>
<dbReference type="CDD" id="cd00028">
    <property type="entry name" value="B_lectin"/>
    <property type="match status" value="1"/>
</dbReference>
<protein>
    <recommendedName>
        <fullName evidence="2">Bulb-type lectin domain-containing protein</fullName>
    </recommendedName>
</protein>
<comment type="caution">
    <text evidence="3">The sequence shown here is derived from an EMBL/GenBank/DDBJ whole genome shotgun (WGS) entry which is preliminary data.</text>
</comment>
<dbReference type="Proteomes" id="UP000661607">
    <property type="component" value="Unassembled WGS sequence"/>
</dbReference>
<dbReference type="RefSeq" id="WP_192773072.1">
    <property type="nucleotide sequence ID" value="NZ_BAAASY010000019.1"/>
</dbReference>
<organism evidence="3 4">
    <name type="scientific">Nonomuraea africana</name>
    <dbReference type="NCBI Taxonomy" id="46171"/>
    <lineage>
        <taxon>Bacteria</taxon>
        <taxon>Bacillati</taxon>
        <taxon>Actinomycetota</taxon>
        <taxon>Actinomycetes</taxon>
        <taxon>Streptosporangiales</taxon>
        <taxon>Streptosporangiaceae</taxon>
        <taxon>Nonomuraea</taxon>
    </lineage>
</organism>
<keyword evidence="1" id="KW-0732">Signal</keyword>
<feature type="signal peptide" evidence="1">
    <location>
        <begin position="1"/>
        <end position="24"/>
    </location>
</feature>
<reference evidence="3 4" key="1">
    <citation type="submission" date="2020-10" db="EMBL/GenBank/DDBJ databases">
        <title>Sequencing the genomes of 1000 actinobacteria strains.</title>
        <authorList>
            <person name="Klenk H.-P."/>
        </authorList>
    </citation>
    <scope>NUCLEOTIDE SEQUENCE [LARGE SCALE GENOMIC DNA]</scope>
    <source>
        <strain evidence="3 4">DSM 43748</strain>
    </source>
</reference>
<sequence>MRGAGVCAILAAAVALPLSPTAHAVTADKTDDKLTAGEILKPNESVKSENGQYKLIQQVQGNLVLYGPGNKALWGTPTSGTTAYATMQREGNLVIYNASNQPLWGTNTAGNPGAYLEVQDDGNLVIYSASNEFLWSRHAYVGSLPSGHTLKTGQWVQSRNGEYRLLMQKEGNLVLYNRADKGLWTTPTGDRPGAYAAMQREGNLVIYSSSNKGVWTTKTAGNSGAYLAVQNQGKVVIYSKDDRPLWSVN</sequence>
<evidence type="ECO:0000313" key="3">
    <source>
        <dbReference type="EMBL" id="MBE1557452.1"/>
    </source>
</evidence>
<dbReference type="SUPFAM" id="SSF51110">
    <property type="entry name" value="alpha-D-mannose-specific plant lectins"/>
    <property type="match status" value="2"/>
</dbReference>
<accession>A0ABR9K609</accession>
<dbReference type="InterPro" id="IPR001480">
    <property type="entry name" value="Bulb-type_lectin_dom"/>
</dbReference>
<evidence type="ECO:0000256" key="1">
    <source>
        <dbReference type="SAM" id="SignalP"/>
    </source>
</evidence>
<dbReference type="Gene3D" id="2.90.10.10">
    <property type="entry name" value="Bulb-type lectin domain"/>
    <property type="match status" value="4"/>
</dbReference>
<proteinExistence type="predicted"/>
<dbReference type="SMART" id="SM00108">
    <property type="entry name" value="B_lectin"/>
    <property type="match status" value="2"/>
</dbReference>
<dbReference type="EMBL" id="JADBEF010000001">
    <property type="protein sequence ID" value="MBE1557452.1"/>
    <property type="molecule type" value="Genomic_DNA"/>
</dbReference>
<evidence type="ECO:0000313" key="4">
    <source>
        <dbReference type="Proteomes" id="UP000661607"/>
    </source>
</evidence>
<name>A0ABR9K609_9ACTN</name>
<dbReference type="InterPro" id="IPR036426">
    <property type="entry name" value="Bulb-type_lectin_dom_sf"/>
</dbReference>
<feature type="domain" description="Bulb-type lectin" evidence="2">
    <location>
        <begin position="141"/>
        <end position="249"/>
    </location>
</feature>